<reference evidence="3" key="1">
    <citation type="submission" date="2025-08" db="UniProtKB">
        <authorList>
            <consortium name="RefSeq"/>
        </authorList>
    </citation>
    <scope>IDENTIFICATION</scope>
    <source>
        <tissue evidence="3">Testes</tissue>
    </source>
</reference>
<feature type="region of interest" description="Disordered" evidence="1">
    <location>
        <begin position="205"/>
        <end position="236"/>
    </location>
</feature>
<proteinExistence type="predicted"/>
<evidence type="ECO:0000313" key="3">
    <source>
        <dbReference type="RefSeq" id="XP_002736487.2"/>
    </source>
</evidence>
<gene>
    <name evidence="3" type="primary">LOC100367928</name>
</gene>
<evidence type="ECO:0000256" key="1">
    <source>
        <dbReference type="SAM" id="MobiDB-lite"/>
    </source>
</evidence>
<feature type="compositionally biased region" description="Low complexity" evidence="1">
    <location>
        <begin position="214"/>
        <end position="236"/>
    </location>
</feature>
<dbReference type="Proteomes" id="UP000694865">
    <property type="component" value="Unplaced"/>
</dbReference>
<accession>A0ABM0GSM2</accession>
<evidence type="ECO:0000313" key="2">
    <source>
        <dbReference type="Proteomes" id="UP000694865"/>
    </source>
</evidence>
<dbReference type="RefSeq" id="XP_002736487.2">
    <property type="nucleotide sequence ID" value="XM_002736441.2"/>
</dbReference>
<feature type="region of interest" description="Disordered" evidence="1">
    <location>
        <begin position="147"/>
        <end position="169"/>
    </location>
</feature>
<name>A0ABM0GSM2_SACKO</name>
<organism evidence="2 3">
    <name type="scientific">Saccoglossus kowalevskii</name>
    <name type="common">Acorn worm</name>
    <dbReference type="NCBI Taxonomy" id="10224"/>
    <lineage>
        <taxon>Eukaryota</taxon>
        <taxon>Metazoa</taxon>
        <taxon>Hemichordata</taxon>
        <taxon>Enteropneusta</taxon>
        <taxon>Harrimaniidae</taxon>
        <taxon>Saccoglossus</taxon>
    </lineage>
</organism>
<protein>
    <submittedName>
        <fullName evidence="3">Uncharacterized protein LOC100367928</fullName>
    </submittedName>
</protein>
<feature type="region of interest" description="Disordered" evidence="1">
    <location>
        <begin position="271"/>
        <end position="290"/>
    </location>
</feature>
<keyword evidence="2" id="KW-1185">Reference proteome</keyword>
<sequence>MDGVATRDRKPSSLTGIMGRQTCHHVEQDTEILEQLLEVHFEGLNQPVEPPKVDPSKFCDDICGWLPDPNVQFRRPEKLKNNSTVRPISCRKPRQVSNRENFQFIHHSDSKRYIEQYRRLHTCGGPLEKLTQDTQGKDTSIYYTPLDQHRETNGNTNSYKHSHKTHTPTVNRAPLNYVATPRDIAPFDCLVKPSVTQYKPMYNIQSSSPHEADTGTGNNNNNNSDSGTSRSSSSETSCKCAYINSNGMVFSLPKPRLYVAPKSPSGINVSAPPGGLGRSPHRQSPPNGFSFDRNIGKLTSTVGRTLTEKLLENAENSRGSSKDMTATGYNIMTVDKKMWFDTNTGKAYMSLSTRYMPTRKW</sequence>
<dbReference type="GeneID" id="100367928"/>